<feature type="region of interest" description="Disordered" evidence="1">
    <location>
        <begin position="1"/>
        <end position="26"/>
    </location>
</feature>
<dbReference type="AlphaFoldDB" id="A0A5S9R2E9"/>
<name>A0A5S9R2E9_MYCVN</name>
<dbReference type="InterPro" id="IPR032716">
    <property type="entry name" value="ACC_epsilon"/>
</dbReference>
<dbReference type="Proteomes" id="UP000430146">
    <property type="component" value="Unassembled WGS sequence"/>
</dbReference>
<feature type="compositionally biased region" description="Basic and acidic residues" evidence="1">
    <location>
        <begin position="1"/>
        <end position="17"/>
    </location>
</feature>
<dbReference type="Pfam" id="PF13822">
    <property type="entry name" value="ACC_epsilon"/>
    <property type="match status" value="1"/>
</dbReference>
<keyword evidence="3" id="KW-1185">Reference proteome</keyword>
<protein>
    <recommendedName>
        <fullName evidence="4">Acyl-CoA carboxylase subunit epsilon</fullName>
    </recommendedName>
</protein>
<accession>A0A5S9R2E9</accession>
<dbReference type="EMBL" id="CACSIP010000024">
    <property type="protein sequence ID" value="CAA0126123.1"/>
    <property type="molecule type" value="Genomic_DNA"/>
</dbReference>
<dbReference type="RefSeq" id="WP_159232314.1">
    <property type="nucleotide sequence ID" value="NZ_CACSIP010000024.1"/>
</dbReference>
<evidence type="ECO:0000313" key="3">
    <source>
        <dbReference type="Proteomes" id="UP000430146"/>
    </source>
</evidence>
<dbReference type="OrthoDB" id="4749910at2"/>
<evidence type="ECO:0000256" key="1">
    <source>
        <dbReference type="SAM" id="MobiDB-lite"/>
    </source>
</evidence>
<gene>
    <name evidence="2" type="ORF">AELLOGFF_04776</name>
</gene>
<proteinExistence type="predicted"/>
<dbReference type="GO" id="GO:0004658">
    <property type="term" value="F:propionyl-CoA carboxylase activity"/>
    <property type="evidence" value="ECO:0007669"/>
    <property type="project" value="InterPro"/>
</dbReference>
<sequence>MEHNADIVEVSDPRDMTIDDPPAPDPHFQVVKGAPTVEEIAALVTVLAGAGGGSAGEAGPQELNMWGHPVDKLRYNTSSWQRVTLLERTHMRR</sequence>
<reference evidence="2 3" key="1">
    <citation type="submission" date="2019-11" db="EMBL/GenBank/DDBJ databases">
        <authorList>
            <person name="Holert J."/>
        </authorList>
    </citation>
    <scope>NUCLEOTIDE SEQUENCE [LARGE SCALE GENOMIC DNA]</scope>
    <source>
        <strain evidence="2">BC8_1</strain>
    </source>
</reference>
<dbReference type="GO" id="GO:0003989">
    <property type="term" value="F:acetyl-CoA carboxylase activity"/>
    <property type="evidence" value="ECO:0007669"/>
    <property type="project" value="InterPro"/>
</dbReference>
<evidence type="ECO:0000313" key="2">
    <source>
        <dbReference type="EMBL" id="CAA0126123.1"/>
    </source>
</evidence>
<evidence type="ECO:0008006" key="4">
    <source>
        <dbReference type="Google" id="ProtNLM"/>
    </source>
</evidence>
<organism evidence="2 3">
    <name type="scientific">Mycolicibacterium vanbaalenii</name>
    <name type="common">Mycobacterium vanbaalenii</name>
    <dbReference type="NCBI Taxonomy" id="110539"/>
    <lineage>
        <taxon>Bacteria</taxon>
        <taxon>Bacillati</taxon>
        <taxon>Actinomycetota</taxon>
        <taxon>Actinomycetes</taxon>
        <taxon>Mycobacteriales</taxon>
        <taxon>Mycobacteriaceae</taxon>
        <taxon>Mycolicibacterium</taxon>
    </lineage>
</organism>